<evidence type="ECO:0000313" key="4">
    <source>
        <dbReference type="Proteomes" id="UP000678499"/>
    </source>
</evidence>
<accession>A0A7R9BWG5</accession>
<dbReference type="PROSITE" id="PS50206">
    <property type="entry name" value="RHODANESE_3"/>
    <property type="match status" value="1"/>
</dbReference>
<feature type="region of interest" description="Disordered" evidence="1">
    <location>
        <begin position="44"/>
        <end position="63"/>
    </location>
</feature>
<gene>
    <name evidence="3" type="ORF">NMOB1V02_LOCUS9151</name>
</gene>
<dbReference type="OrthoDB" id="165342at2759"/>
<dbReference type="EMBL" id="OA884967">
    <property type="protein sequence ID" value="CAD7281507.1"/>
    <property type="molecule type" value="Genomic_DNA"/>
</dbReference>
<evidence type="ECO:0000313" key="3">
    <source>
        <dbReference type="EMBL" id="CAD7281507.1"/>
    </source>
</evidence>
<dbReference type="Proteomes" id="UP000678499">
    <property type="component" value="Unassembled WGS sequence"/>
</dbReference>
<dbReference type="AlphaFoldDB" id="A0A7R9BWG5"/>
<organism evidence="3">
    <name type="scientific">Notodromas monacha</name>
    <dbReference type="NCBI Taxonomy" id="399045"/>
    <lineage>
        <taxon>Eukaryota</taxon>
        <taxon>Metazoa</taxon>
        <taxon>Ecdysozoa</taxon>
        <taxon>Arthropoda</taxon>
        <taxon>Crustacea</taxon>
        <taxon>Oligostraca</taxon>
        <taxon>Ostracoda</taxon>
        <taxon>Podocopa</taxon>
        <taxon>Podocopida</taxon>
        <taxon>Cypridocopina</taxon>
        <taxon>Cypridoidea</taxon>
        <taxon>Cyprididae</taxon>
        <taxon>Notodromas</taxon>
    </lineage>
</organism>
<feature type="domain" description="Rhodanese" evidence="2">
    <location>
        <begin position="143"/>
        <end position="222"/>
    </location>
</feature>
<dbReference type="EMBL" id="CAJPEX010002930">
    <property type="protein sequence ID" value="CAG0921659.1"/>
    <property type="molecule type" value="Genomic_DNA"/>
</dbReference>
<dbReference type="Gene3D" id="3.40.250.10">
    <property type="entry name" value="Rhodanese-like domain"/>
    <property type="match status" value="1"/>
</dbReference>
<keyword evidence="4" id="KW-1185">Reference proteome</keyword>
<reference evidence="3" key="1">
    <citation type="submission" date="2020-11" db="EMBL/GenBank/DDBJ databases">
        <authorList>
            <person name="Tran Van P."/>
        </authorList>
    </citation>
    <scope>NUCLEOTIDE SEQUENCE</scope>
</reference>
<dbReference type="InterPro" id="IPR036873">
    <property type="entry name" value="Rhodanese-like_dom_sf"/>
</dbReference>
<evidence type="ECO:0000256" key="1">
    <source>
        <dbReference type="SAM" id="MobiDB-lite"/>
    </source>
</evidence>
<dbReference type="Pfam" id="PF00581">
    <property type="entry name" value="Rhodanese"/>
    <property type="match status" value="1"/>
</dbReference>
<proteinExistence type="predicted"/>
<protein>
    <recommendedName>
        <fullName evidence="2">Rhodanese domain-containing protein</fullName>
    </recommendedName>
</protein>
<name>A0A7R9BWG5_9CRUS</name>
<evidence type="ECO:0000259" key="2">
    <source>
        <dbReference type="PROSITE" id="PS50206"/>
    </source>
</evidence>
<dbReference type="InterPro" id="IPR001763">
    <property type="entry name" value="Rhodanese-like_dom"/>
</dbReference>
<dbReference type="SUPFAM" id="SSF52821">
    <property type="entry name" value="Rhodanese/Cell cycle control phosphatase"/>
    <property type="match status" value="1"/>
</dbReference>
<sequence>MISRNASALHCDHVSRNLLLESSLEKGVESRLRLVRAEEVSEPVSGFAGAGDPERQQAPFARKRSRTAGSIWARRMMTLDGAVRPLHAPMLRAPPVRGVGSKRTNALLATPVVAHDEDANEVLHIQELDAGEMADVLHASSLKVLILDCRSFLDFNNGHVYNAVNVWCSKLLNRRLQQNKVTAQEVLRNTFHLEVGEAELVVIYDEDSAAVSALETNGFTDAIF</sequence>